<evidence type="ECO:0000256" key="5">
    <source>
        <dbReference type="ARBA" id="ARBA00022927"/>
    </source>
</evidence>
<reference evidence="12" key="1">
    <citation type="submission" date="2016-10" db="EMBL/GenBank/DDBJ databases">
        <authorList>
            <person name="Benchimol M."/>
            <person name="Almeida L.G."/>
            <person name="Vasconcelos A.T."/>
            <person name="Perreira-Neves A."/>
            <person name="Rosa I.A."/>
            <person name="Tasca T."/>
            <person name="Bogo M.R."/>
            <person name="de Souza W."/>
        </authorList>
    </citation>
    <scope>NUCLEOTIDE SEQUENCE [LARGE SCALE GENOMIC DNA]</scope>
    <source>
        <strain evidence="12">K</strain>
    </source>
</reference>
<evidence type="ECO:0000256" key="1">
    <source>
        <dbReference type="ARBA" id="ARBA00004156"/>
    </source>
</evidence>
<evidence type="ECO:0000256" key="2">
    <source>
        <dbReference type="ARBA" id="ARBA00004555"/>
    </source>
</evidence>
<evidence type="ECO:0000256" key="9">
    <source>
        <dbReference type="PIRNR" id="PIRNR037094"/>
    </source>
</evidence>
<organism evidence="12 13">
    <name type="scientific">Tritrichomonas foetus</name>
    <dbReference type="NCBI Taxonomy" id="1144522"/>
    <lineage>
        <taxon>Eukaryota</taxon>
        <taxon>Metamonada</taxon>
        <taxon>Parabasalia</taxon>
        <taxon>Tritrichomonadida</taxon>
        <taxon>Tritrichomonadidae</taxon>
        <taxon>Tritrichomonas</taxon>
    </lineage>
</organism>
<dbReference type="SUPFAM" id="SSF48371">
    <property type="entry name" value="ARM repeat"/>
    <property type="match status" value="1"/>
</dbReference>
<feature type="domain" description="GAE" evidence="11">
    <location>
        <begin position="699"/>
        <end position="814"/>
    </location>
</feature>
<accession>A0A1J4KKF0</accession>
<keyword evidence="13" id="KW-1185">Reference proteome</keyword>
<dbReference type="SUPFAM" id="SSF49348">
    <property type="entry name" value="Clathrin adaptor appendage domain"/>
    <property type="match status" value="1"/>
</dbReference>
<dbReference type="RefSeq" id="XP_068364843.1">
    <property type="nucleotide sequence ID" value="XM_068500377.1"/>
</dbReference>
<feature type="compositionally biased region" description="Low complexity" evidence="10">
    <location>
        <begin position="655"/>
        <end position="664"/>
    </location>
</feature>
<dbReference type="PIRSF" id="PIRSF037094">
    <property type="entry name" value="AP1_complex_gamma"/>
    <property type="match status" value="1"/>
</dbReference>
<dbReference type="VEuPathDB" id="TrichDB:TRFO_18768"/>
<feature type="region of interest" description="Disordered" evidence="10">
    <location>
        <begin position="570"/>
        <end position="665"/>
    </location>
</feature>
<feature type="compositionally biased region" description="Polar residues" evidence="10">
    <location>
        <begin position="622"/>
        <end position="641"/>
    </location>
</feature>
<evidence type="ECO:0000256" key="8">
    <source>
        <dbReference type="ARBA" id="ARBA00023329"/>
    </source>
</evidence>
<evidence type="ECO:0000259" key="11">
    <source>
        <dbReference type="PROSITE" id="PS50180"/>
    </source>
</evidence>
<dbReference type="OrthoDB" id="28053at2759"/>
<keyword evidence="4 9" id="KW-0813">Transport</keyword>
<dbReference type="InterPro" id="IPR013041">
    <property type="entry name" value="Clathrin_app_Ig-like_sf"/>
</dbReference>
<dbReference type="Pfam" id="PF01602">
    <property type="entry name" value="Adaptin_N"/>
    <property type="match status" value="1"/>
</dbReference>
<dbReference type="GO" id="GO:0006886">
    <property type="term" value="P:intracellular protein transport"/>
    <property type="evidence" value="ECO:0007669"/>
    <property type="project" value="UniProtKB-UniRule"/>
</dbReference>
<dbReference type="InterPro" id="IPR002553">
    <property type="entry name" value="Clathrin/coatomer_adapt-like_N"/>
</dbReference>
<dbReference type="InterPro" id="IPR016024">
    <property type="entry name" value="ARM-type_fold"/>
</dbReference>
<dbReference type="GeneID" id="94835081"/>
<dbReference type="PANTHER" id="PTHR22780">
    <property type="entry name" value="ADAPTIN, ALPHA/GAMMA/EPSILON"/>
    <property type="match status" value="1"/>
</dbReference>
<dbReference type="EMBL" id="MLAK01000581">
    <property type="protein sequence ID" value="OHT11707.1"/>
    <property type="molecule type" value="Genomic_DNA"/>
</dbReference>
<dbReference type="GO" id="GO:0030121">
    <property type="term" value="C:AP-1 adaptor complex"/>
    <property type="evidence" value="ECO:0007669"/>
    <property type="project" value="InterPro"/>
</dbReference>
<name>A0A1J4KKF0_9EUKA</name>
<dbReference type="SMART" id="SM00809">
    <property type="entry name" value="Alpha_adaptinC2"/>
    <property type="match status" value="1"/>
</dbReference>
<dbReference type="InterPro" id="IPR011989">
    <property type="entry name" value="ARM-like"/>
</dbReference>
<dbReference type="PROSITE" id="PS50180">
    <property type="entry name" value="GAE"/>
    <property type="match status" value="1"/>
</dbReference>
<dbReference type="Pfam" id="PF02883">
    <property type="entry name" value="Alpha_adaptinC2"/>
    <property type="match status" value="1"/>
</dbReference>
<gene>
    <name evidence="12" type="ORF">TRFO_18768</name>
</gene>
<dbReference type="AlphaFoldDB" id="A0A1J4KKF0"/>
<dbReference type="GO" id="GO:0016192">
    <property type="term" value="P:vesicle-mediated transport"/>
    <property type="evidence" value="ECO:0007669"/>
    <property type="project" value="InterPro"/>
</dbReference>
<evidence type="ECO:0000256" key="3">
    <source>
        <dbReference type="ARBA" id="ARBA00006613"/>
    </source>
</evidence>
<comment type="similarity">
    <text evidence="3 9">Belongs to the adaptor complexes large subunit family.</text>
</comment>
<sequence>MTQSLTEFIASIRLAESIEEERYLITTEQADMRTYIRDCDPYLRPRLISKMVFLNILGENVAYGQMEVLTLMSSDLFSFKRLGYMAAGVLLDESNELTVLLTHTLLKDLQSPNPRIQCLALTLLANLGTTEMCQSLVTEVQRLIETSNSAVMKRAAMAAVRIVRHLPETAESFKPSIQKLLKHGSHSVVIAAINLMEHMISSQPELAKSYHRYQAAFVKILRQLSQTKASREFAFTVFNDPFLQVRIIKVLSVIQKSTDDLDDVLESIVTGVDIKRNAGRALLFQAVETIVATAKRSSLRGLAFSQIGRLFKFKDANILYSALSVFSRVLYSGHEIVDRTSSDSIALQRYKSHVVHCLSHRDASIRRRALDVVSALVDDNNVETLIPEVIDYVKYADSEFRIELVAKIFTAIQRFAPNKIWNFDTIHRLLIENGNYVGSDLITTFCKILICTPSIHDHAVKQLMLSMVNYSDNQSLVQVAAWVIGEFATVELDSYDNMKRLMTMPHTTSQTKGYLIIAMSKLAVRFNHKDDTIEFLNKFLNDASLDIQQRAGEMVSLLAKDNICTEVLSPVETRHEDQEKARIISTENPSTPSSHQKSHQKSHHNSHHHSSKHEHKKDKQNTDQLIQMPAQQTPGQPNNDPVSDLLDLGDSFTPSNSNSTNNSSLRDLLSIMPDNIGVLVNQNPNQGQANNDPKSRIKPFPGSVVAMEKADYIMYFEIRKNPTNPKQMAIRVSVFNLGPSPFTNFSMKFGVPVGWVLKAQAPSSNVLEPVGGAPITQQIMLSTQTTTPLMMKTLINYQYGSQPITENGEINQAIFS</sequence>
<evidence type="ECO:0000256" key="6">
    <source>
        <dbReference type="ARBA" id="ARBA00023034"/>
    </source>
</evidence>
<keyword evidence="5 9" id="KW-0653">Protein transport</keyword>
<evidence type="ECO:0000256" key="7">
    <source>
        <dbReference type="ARBA" id="ARBA00023136"/>
    </source>
</evidence>
<feature type="compositionally biased region" description="Basic residues" evidence="10">
    <location>
        <begin position="596"/>
        <end position="618"/>
    </location>
</feature>
<evidence type="ECO:0000313" key="12">
    <source>
        <dbReference type="EMBL" id="OHT11707.1"/>
    </source>
</evidence>
<dbReference type="Gene3D" id="1.25.10.10">
    <property type="entry name" value="Leucine-rich Repeat Variant"/>
    <property type="match status" value="1"/>
</dbReference>
<keyword evidence="7 9" id="KW-0472">Membrane</keyword>
<dbReference type="Proteomes" id="UP000179807">
    <property type="component" value="Unassembled WGS sequence"/>
</dbReference>
<proteinExistence type="inferred from homology"/>
<dbReference type="Gene3D" id="2.60.40.1230">
    <property type="match status" value="1"/>
</dbReference>
<feature type="compositionally biased region" description="Basic and acidic residues" evidence="10">
    <location>
        <begin position="572"/>
        <end position="582"/>
    </location>
</feature>
<evidence type="ECO:0000256" key="10">
    <source>
        <dbReference type="SAM" id="MobiDB-lite"/>
    </source>
</evidence>
<dbReference type="InterPro" id="IPR008152">
    <property type="entry name" value="Clathrin_a/b/g-adaptin_app_Ig"/>
</dbReference>
<comment type="subcellular location">
    <subcellularLocation>
        <location evidence="1">Cytoplasmic vesicle membrane</location>
    </subcellularLocation>
    <subcellularLocation>
        <location evidence="2">Golgi apparatus</location>
    </subcellularLocation>
</comment>
<keyword evidence="6 9" id="KW-0333">Golgi apparatus</keyword>
<dbReference type="InterPro" id="IPR050840">
    <property type="entry name" value="Adaptor_Complx_Large_Subunit"/>
</dbReference>
<dbReference type="InterPro" id="IPR008153">
    <property type="entry name" value="GAE_dom"/>
</dbReference>
<protein>
    <recommendedName>
        <fullName evidence="9">AP-1 complex subunit gamma</fullName>
    </recommendedName>
</protein>
<keyword evidence="8 9" id="KW-0968">Cytoplasmic vesicle</keyword>
<dbReference type="InterPro" id="IPR017107">
    <property type="entry name" value="AP1_complex_gsu"/>
</dbReference>
<comment type="caution">
    <text evidence="12">The sequence shown here is derived from an EMBL/GenBank/DDBJ whole genome shotgun (WGS) entry which is preliminary data.</text>
</comment>
<evidence type="ECO:0000256" key="4">
    <source>
        <dbReference type="ARBA" id="ARBA00022448"/>
    </source>
</evidence>
<evidence type="ECO:0000313" key="13">
    <source>
        <dbReference type="Proteomes" id="UP000179807"/>
    </source>
</evidence>